<keyword evidence="3" id="KW-1185">Reference proteome</keyword>
<evidence type="ECO:0000313" key="2">
    <source>
        <dbReference type="EMBL" id="MEB2579363.1"/>
    </source>
</evidence>
<keyword evidence="1" id="KW-1133">Transmembrane helix</keyword>
<feature type="transmembrane region" description="Helical" evidence="1">
    <location>
        <begin position="169"/>
        <end position="196"/>
    </location>
</feature>
<reference evidence="2 3" key="1">
    <citation type="journal article" date="2023" name="Front. Microbiol.">
        <title>Genomic analyses of Burkholderia respiratory isolates indicates two evolutionarily distinct B. anthina clades.</title>
        <authorList>
            <person name="Pham A."/>
            <person name="Volmer J.G."/>
            <person name="Chambers D.C."/>
            <person name="Smith D.J."/>
            <person name="Reid D.W."/>
            <person name="Burr L."/>
            <person name="Wells T.J."/>
        </authorList>
    </citation>
    <scope>NUCLEOTIDE SEQUENCE [LARGE SCALE GENOMIC DNA]</scope>
    <source>
        <strain evidence="2 3">BCCIQ07A</strain>
    </source>
</reference>
<comment type="caution">
    <text evidence="2">The sequence shown here is derived from an EMBL/GenBank/DDBJ whole genome shotgun (WGS) entry which is preliminary data.</text>
</comment>
<evidence type="ECO:0000313" key="3">
    <source>
        <dbReference type="Proteomes" id="UP001304467"/>
    </source>
</evidence>
<keyword evidence="1" id="KW-0472">Membrane</keyword>
<accession>A0ABU5WM13</accession>
<dbReference type="Proteomes" id="UP001304467">
    <property type="component" value="Unassembled WGS sequence"/>
</dbReference>
<dbReference type="EMBL" id="JAWRLE010000012">
    <property type="protein sequence ID" value="MEB2579363.1"/>
    <property type="molecule type" value="Genomic_DNA"/>
</dbReference>
<name>A0ABU5WM13_9BURK</name>
<evidence type="ECO:0000256" key="1">
    <source>
        <dbReference type="SAM" id="Phobius"/>
    </source>
</evidence>
<protein>
    <submittedName>
        <fullName evidence="2">Uncharacterized protein</fullName>
    </submittedName>
</protein>
<sequence>MDWKVKLMGRDSILKKETDSNESRSIVGEIIGIYKFSPVILVLHVAGVIVAWLAPEDVLVQWPFLDVIVAGVGKVFPLIFGAVEKSKFPDVTALYFALMLAAFPFRLLVGFRLLYAGQAKGRETYERLSMAGKAKVIFGAPFFLLCGIFVLVEGYYYEFNFIPISESRLWLGLVGPLFAGGAHIMSISLGLSWIWFFMTRIFSSKEE</sequence>
<keyword evidence="1" id="KW-0812">Transmembrane</keyword>
<gene>
    <name evidence="2" type="ORF">SB593_10375</name>
</gene>
<feature type="transmembrane region" description="Helical" evidence="1">
    <location>
        <begin position="33"/>
        <end position="54"/>
    </location>
</feature>
<organism evidence="2 3">
    <name type="scientific">Burkholderia anthinoferrum</name>
    <dbReference type="NCBI Taxonomy" id="3090833"/>
    <lineage>
        <taxon>Bacteria</taxon>
        <taxon>Pseudomonadati</taxon>
        <taxon>Pseudomonadota</taxon>
        <taxon>Betaproteobacteria</taxon>
        <taxon>Burkholderiales</taxon>
        <taxon>Burkholderiaceae</taxon>
        <taxon>Burkholderia</taxon>
    </lineage>
</organism>
<feature type="transmembrane region" description="Helical" evidence="1">
    <location>
        <begin position="136"/>
        <end position="157"/>
    </location>
</feature>
<feature type="transmembrane region" description="Helical" evidence="1">
    <location>
        <begin position="93"/>
        <end position="115"/>
    </location>
</feature>
<proteinExistence type="predicted"/>
<dbReference type="RefSeq" id="WP_226094230.1">
    <property type="nucleotide sequence ID" value="NZ_JAWRKY010000004.1"/>
</dbReference>